<evidence type="ECO:0000313" key="1">
    <source>
        <dbReference type="Proteomes" id="UP000095287"/>
    </source>
</evidence>
<name>A0A1I8AEV1_9BILA</name>
<reference evidence="2" key="1">
    <citation type="submission" date="2016-11" db="UniProtKB">
        <authorList>
            <consortium name="WormBaseParasite"/>
        </authorList>
    </citation>
    <scope>IDENTIFICATION</scope>
</reference>
<accession>A0A1I8AEV1</accession>
<dbReference type="WBParaSite" id="L893_g5071.t1">
    <property type="protein sequence ID" value="L893_g5071.t1"/>
    <property type="gene ID" value="L893_g5071"/>
</dbReference>
<dbReference type="Proteomes" id="UP000095287">
    <property type="component" value="Unplaced"/>
</dbReference>
<keyword evidence="1" id="KW-1185">Reference proteome</keyword>
<protein>
    <submittedName>
        <fullName evidence="2">USP domain-containing protein</fullName>
    </submittedName>
</protein>
<dbReference type="AlphaFoldDB" id="A0A1I8AEV1"/>
<organism evidence="1 2">
    <name type="scientific">Steinernema glaseri</name>
    <dbReference type="NCBI Taxonomy" id="37863"/>
    <lineage>
        <taxon>Eukaryota</taxon>
        <taxon>Metazoa</taxon>
        <taxon>Ecdysozoa</taxon>
        <taxon>Nematoda</taxon>
        <taxon>Chromadorea</taxon>
        <taxon>Rhabditida</taxon>
        <taxon>Tylenchina</taxon>
        <taxon>Panagrolaimomorpha</taxon>
        <taxon>Strongyloidoidea</taxon>
        <taxon>Steinernematidae</taxon>
        <taxon>Steinernema</taxon>
    </lineage>
</organism>
<proteinExistence type="predicted"/>
<sequence length="162" mass="18775">DLCSCAPVGRHQEEELNVLHLDLRHSVDKRLKFTEAMEKTQKPPVADCRRCCKPRQRTVRYAFPEEQTHLLVAIDQPTPPVDLDGMNKKGIVFFGYTWRPVAAIEHVADGPHYISWIAQPTTWFVQDDDATPTTKRQMLLCLKGYTLIVFKKVDVYKPRKKR</sequence>
<evidence type="ECO:0000313" key="2">
    <source>
        <dbReference type="WBParaSite" id="L893_g5071.t1"/>
    </source>
</evidence>